<feature type="region of interest" description="Disordered" evidence="7">
    <location>
        <begin position="257"/>
        <end position="289"/>
    </location>
</feature>
<feature type="region of interest" description="Disordered" evidence="7">
    <location>
        <begin position="100"/>
        <end position="130"/>
    </location>
</feature>
<dbReference type="Proteomes" id="UP001141552">
    <property type="component" value="Unassembled WGS sequence"/>
</dbReference>
<dbReference type="InterPro" id="IPR009057">
    <property type="entry name" value="Homeodomain-like_sf"/>
</dbReference>
<keyword evidence="5" id="KW-0804">Transcription</keyword>
<dbReference type="PANTHER" id="PTHR31499:SF6">
    <property type="entry name" value="PROTEIN PHR1-LIKE 2"/>
    <property type="match status" value="1"/>
</dbReference>
<dbReference type="SUPFAM" id="SSF46689">
    <property type="entry name" value="Homeodomain-like"/>
    <property type="match status" value="1"/>
</dbReference>
<dbReference type="InterPro" id="IPR001005">
    <property type="entry name" value="SANT/Myb"/>
</dbReference>
<dbReference type="FunFam" id="1.10.10.60:FF:000002">
    <property type="entry name" value="Myb family transcription factor"/>
    <property type="match status" value="1"/>
</dbReference>
<dbReference type="AlphaFoldDB" id="A0A9Q0G196"/>
<feature type="compositionally biased region" description="Basic and acidic residues" evidence="7">
    <location>
        <begin position="102"/>
        <end position="111"/>
    </location>
</feature>
<dbReference type="GO" id="GO:0003700">
    <property type="term" value="F:DNA-binding transcription factor activity"/>
    <property type="evidence" value="ECO:0007669"/>
    <property type="project" value="InterPro"/>
</dbReference>
<dbReference type="InterPro" id="IPR006447">
    <property type="entry name" value="Myb_dom_plants"/>
</dbReference>
<dbReference type="InterPro" id="IPR017930">
    <property type="entry name" value="Myb_dom"/>
</dbReference>
<evidence type="ECO:0000256" key="5">
    <source>
        <dbReference type="ARBA" id="ARBA00023163"/>
    </source>
</evidence>
<accession>A0A9Q0G196</accession>
<evidence type="ECO:0000256" key="2">
    <source>
        <dbReference type="ARBA" id="ARBA00006783"/>
    </source>
</evidence>
<reference evidence="9" key="1">
    <citation type="submission" date="2022-02" db="EMBL/GenBank/DDBJ databases">
        <authorList>
            <person name="Henning P.M."/>
            <person name="McCubbin A.G."/>
            <person name="Shore J.S."/>
        </authorList>
    </citation>
    <scope>NUCLEOTIDE SEQUENCE</scope>
    <source>
        <strain evidence="9">F60SS</strain>
        <tissue evidence="9">Leaves</tissue>
    </source>
</reference>
<dbReference type="PROSITE" id="PS51294">
    <property type="entry name" value="HTH_MYB"/>
    <property type="match status" value="1"/>
</dbReference>
<dbReference type="EMBL" id="JAKUCV010002707">
    <property type="protein sequence ID" value="KAJ4841743.1"/>
    <property type="molecule type" value="Genomic_DNA"/>
</dbReference>
<keyword evidence="6" id="KW-0539">Nucleus</keyword>
<evidence type="ECO:0000256" key="4">
    <source>
        <dbReference type="ARBA" id="ARBA00023054"/>
    </source>
</evidence>
<dbReference type="OrthoDB" id="551907at2759"/>
<proteinExistence type="inferred from homology"/>
<evidence type="ECO:0000313" key="9">
    <source>
        <dbReference type="EMBL" id="KAJ4841743.1"/>
    </source>
</evidence>
<dbReference type="GO" id="GO:0003677">
    <property type="term" value="F:DNA binding"/>
    <property type="evidence" value="ECO:0007669"/>
    <property type="project" value="InterPro"/>
</dbReference>
<evidence type="ECO:0000256" key="6">
    <source>
        <dbReference type="ARBA" id="ARBA00023242"/>
    </source>
</evidence>
<comment type="caution">
    <text evidence="9">The sequence shown here is derived from an EMBL/GenBank/DDBJ whole genome shotgun (WGS) entry which is preliminary data.</text>
</comment>
<dbReference type="PANTHER" id="PTHR31499">
    <property type="entry name" value="MYB FAMILY TRANSCRIPTION FACTOR PHL11"/>
    <property type="match status" value="1"/>
</dbReference>
<evidence type="ECO:0000256" key="3">
    <source>
        <dbReference type="ARBA" id="ARBA00023015"/>
    </source>
</evidence>
<organism evidence="9 10">
    <name type="scientific">Turnera subulata</name>
    <dbReference type="NCBI Taxonomy" id="218843"/>
    <lineage>
        <taxon>Eukaryota</taxon>
        <taxon>Viridiplantae</taxon>
        <taxon>Streptophyta</taxon>
        <taxon>Embryophyta</taxon>
        <taxon>Tracheophyta</taxon>
        <taxon>Spermatophyta</taxon>
        <taxon>Magnoliopsida</taxon>
        <taxon>eudicotyledons</taxon>
        <taxon>Gunneridae</taxon>
        <taxon>Pentapetalae</taxon>
        <taxon>rosids</taxon>
        <taxon>fabids</taxon>
        <taxon>Malpighiales</taxon>
        <taxon>Passifloraceae</taxon>
        <taxon>Turnera</taxon>
    </lineage>
</organism>
<evidence type="ECO:0000256" key="1">
    <source>
        <dbReference type="ARBA" id="ARBA00004123"/>
    </source>
</evidence>
<dbReference type="Gene3D" id="1.10.10.60">
    <property type="entry name" value="Homeodomain-like"/>
    <property type="match status" value="1"/>
</dbReference>
<reference evidence="9" key="2">
    <citation type="journal article" date="2023" name="Plants (Basel)">
        <title>Annotation of the Turnera subulata (Passifloraceae) Draft Genome Reveals the S-Locus Evolved after the Divergence of Turneroideae from Passifloroideae in a Stepwise Manner.</title>
        <authorList>
            <person name="Henning P.M."/>
            <person name="Roalson E.H."/>
            <person name="Mir W."/>
            <person name="McCubbin A.G."/>
            <person name="Shore J.S."/>
        </authorList>
    </citation>
    <scope>NUCLEOTIDE SEQUENCE</scope>
    <source>
        <strain evidence="9">F60SS</strain>
    </source>
</reference>
<name>A0A9Q0G196_9ROSI</name>
<comment type="similarity">
    <text evidence="2">Belongs to the MYB-CC family.</text>
</comment>
<dbReference type="Pfam" id="PF14379">
    <property type="entry name" value="Myb_CC_LHEQLE"/>
    <property type="match status" value="1"/>
</dbReference>
<dbReference type="NCBIfam" id="TIGR01557">
    <property type="entry name" value="myb_SHAQKYF"/>
    <property type="match status" value="1"/>
</dbReference>
<keyword evidence="3" id="KW-0805">Transcription regulation</keyword>
<evidence type="ECO:0000313" key="10">
    <source>
        <dbReference type="Proteomes" id="UP001141552"/>
    </source>
</evidence>
<gene>
    <name evidence="9" type="primary">PHL3</name>
    <name evidence="9" type="ORF">Tsubulata_003029</name>
</gene>
<keyword evidence="10" id="KW-1185">Reference proteome</keyword>
<sequence>MYSAIHSLPLDGSVGGGGHADFQGSLDGTNLPGDACLVLTSDPKPRLRWTAELHERFVDAVTQLGGPDKATPKTIMRTMGVKGLTLYHLKSHLQKYRLGKQSNKDSIDNSKDASVAESQDTGSSTSTSSRIIAQDLNDGYQVTEALRVQMEVQRRLHEQLEVQRRLQLRIEAQGKYLQSILEKACKALNDQAVASAGLEAAREELSELAIKVSNECLPLDTMKMPSLSELAAALENRSVSNVPARLGDCSVESCLTSTGSPVSPMGVGSQAASTKKRSRPLFGNGDSSLPLEGNMRHEVEWMLSNIG</sequence>
<protein>
    <submittedName>
        <fullName evidence="9">Fungal mating type pheromone-like peptide</fullName>
    </submittedName>
</protein>
<dbReference type="Pfam" id="PF00249">
    <property type="entry name" value="Myb_DNA-binding"/>
    <property type="match status" value="1"/>
</dbReference>
<dbReference type="GO" id="GO:0005634">
    <property type="term" value="C:nucleus"/>
    <property type="evidence" value="ECO:0007669"/>
    <property type="project" value="UniProtKB-SubCell"/>
</dbReference>
<comment type="subcellular location">
    <subcellularLocation>
        <location evidence="1">Nucleus</location>
    </subcellularLocation>
</comment>
<evidence type="ECO:0000256" key="7">
    <source>
        <dbReference type="SAM" id="MobiDB-lite"/>
    </source>
</evidence>
<dbReference type="InterPro" id="IPR046955">
    <property type="entry name" value="PHR1-like"/>
</dbReference>
<evidence type="ECO:0000259" key="8">
    <source>
        <dbReference type="PROSITE" id="PS51294"/>
    </source>
</evidence>
<dbReference type="InterPro" id="IPR025756">
    <property type="entry name" value="Myb_CC_LHEQLE"/>
</dbReference>
<feature type="domain" description="HTH myb-type" evidence="8">
    <location>
        <begin position="41"/>
        <end position="101"/>
    </location>
</feature>
<keyword evidence="4" id="KW-0175">Coiled coil</keyword>